<protein>
    <recommendedName>
        <fullName evidence="1">DUF374 domain-containing protein</fullName>
    </recommendedName>
</protein>
<comment type="caution">
    <text evidence="2">The sequence shown here is derived from an EMBL/GenBank/DDBJ whole genome shotgun (WGS) entry which is preliminary data.</text>
</comment>
<gene>
    <name evidence="2" type="ORF">GCM10007301_20580</name>
</gene>
<accession>A0A917FAY5</accession>
<dbReference type="CDD" id="cd07983">
    <property type="entry name" value="LPLAT_DUF374-like"/>
    <property type="match status" value="1"/>
</dbReference>
<reference evidence="2" key="2">
    <citation type="submission" date="2020-09" db="EMBL/GenBank/DDBJ databases">
        <authorList>
            <person name="Sun Q."/>
            <person name="Sedlacek I."/>
        </authorList>
    </citation>
    <scope>NUCLEOTIDE SEQUENCE</scope>
    <source>
        <strain evidence="2">CCM 7897</strain>
    </source>
</reference>
<proteinExistence type="predicted"/>
<dbReference type="Proteomes" id="UP000606044">
    <property type="component" value="Unassembled WGS sequence"/>
</dbReference>
<feature type="domain" description="DUF374" evidence="1">
    <location>
        <begin position="66"/>
        <end position="138"/>
    </location>
</feature>
<dbReference type="RefSeq" id="WP_188578099.1">
    <property type="nucleotide sequence ID" value="NZ_BMCT01000002.1"/>
</dbReference>
<dbReference type="EMBL" id="BMCT01000002">
    <property type="protein sequence ID" value="GGF60714.1"/>
    <property type="molecule type" value="Genomic_DNA"/>
</dbReference>
<evidence type="ECO:0000313" key="3">
    <source>
        <dbReference type="Proteomes" id="UP000606044"/>
    </source>
</evidence>
<name>A0A917FAY5_9HYPH</name>
<dbReference type="InterPro" id="IPR007172">
    <property type="entry name" value="DUF374"/>
</dbReference>
<dbReference type="AlphaFoldDB" id="A0A917FAY5"/>
<evidence type="ECO:0000313" key="2">
    <source>
        <dbReference type="EMBL" id="GGF60714.1"/>
    </source>
</evidence>
<reference evidence="2" key="1">
    <citation type="journal article" date="2014" name="Int. J. Syst. Evol. Microbiol.">
        <title>Complete genome sequence of Corynebacterium casei LMG S-19264T (=DSM 44701T), isolated from a smear-ripened cheese.</title>
        <authorList>
            <consortium name="US DOE Joint Genome Institute (JGI-PGF)"/>
            <person name="Walter F."/>
            <person name="Albersmeier A."/>
            <person name="Kalinowski J."/>
            <person name="Ruckert C."/>
        </authorList>
    </citation>
    <scope>NUCLEOTIDE SEQUENCE</scope>
    <source>
        <strain evidence="2">CCM 7897</strain>
    </source>
</reference>
<sequence>MWRRIRTNRGVQVALGTAFAYYFKAVARTTNFVVEPSDIYERIEDNLPLIMTFWHGQHFLTPFVMKPHHKAKVLISRHADAEINAIAAEKLGVGTIRGSGATSPRDFHRKGGVSATYAMIDTLEQGINVAMTADVPKIARHVGKGVIVIARHSGRPIFPIAMATSRRIKLKSWDRAALNLPFSKGAAVVAEPVWVPRDLDDAGMEAMRQLVQQRLEAATARAEALVGRGQAPALVYGSTSEAGR</sequence>
<organism evidence="2 3">
    <name type="scientific">Azorhizobium oxalatiphilum</name>
    <dbReference type="NCBI Taxonomy" id="980631"/>
    <lineage>
        <taxon>Bacteria</taxon>
        <taxon>Pseudomonadati</taxon>
        <taxon>Pseudomonadota</taxon>
        <taxon>Alphaproteobacteria</taxon>
        <taxon>Hyphomicrobiales</taxon>
        <taxon>Xanthobacteraceae</taxon>
        <taxon>Azorhizobium</taxon>
    </lineage>
</organism>
<dbReference type="Pfam" id="PF04028">
    <property type="entry name" value="DUF374"/>
    <property type="match status" value="1"/>
</dbReference>
<evidence type="ECO:0000259" key="1">
    <source>
        <dbReference type="Pfam" id="PF04028"/>
    </source>
</evidence>
<keyword evidence="3" id="KW-1185">Reference proteome</keyword>